<dbReference type="EMBL" id="OB694284">
    <property type="protein sequence ID" value="CAD7237972.1"/>
    <property type="molecule type" value="Genomic_DNA"/>
</dbReference>
<organism evidence="1">
    <name type="scientific">Cyprideis torosa</name>
    <dbReference type="NCBI Taxonomy" id="163714"/>
    <lineage>
        <taxon>Eukaryota</taxon>
        <taxon>Metazoa</taxon>
        <taxon>Ecdysozoa</taxon>
        <taxon>Arthropoda</taxon>
        <taxon>Crustacea</taxon>
        <taxon>Oligostraca</taxon>
        <taxon>Ostracoda</taxon>
        <taxon>Podocopa</taxon>
        <taxon>Podocopida</taxon>
        <taxon>Cytherocopina</taxon>
        <taxon>Cytheroidea</taxon>
        <taxon>Cytherideidae</taxon>
        <taxon>Cyprideis</taxon>
    </lineage>
</organism>
<evidence type="ECO:0000313" key="1">
    <source>
        <dbReference type="EMBL" id="CAD7237972.1"/>
    </source>
</evidence>
<name>A0A7R8ZUY0_9CRUS</name>
<reference evidence="1" key="1">
    <citation type="submission" date="2020-11" db="EMBL/GenBank/DDBJ databases">
        <authorList>
            <person name="Tran Van P."/>
        </authorList>
    </citation>
    <scope>NUCLEOTIDE SEQUENCE</scope>
</reference>
<dbReference type="AlphaFoldDB" id="A0A7R8ZUY0"/>
<protein>
    <submittedName>
        <fullName evidence="1">Uncharacterized protein</fullName>
    </submittedName>
</protein>
<feature type="non-terminal residue" evidence="1">
    <location>
        <position position="45"/>
    </location>
</feature>
<sequence>MTSRENREGASSCSVSQEHLFFSRLIISKRKACLSPPAQAPCCFA</sequence>
<proteinExistence type="predicted"/>
<gene>
    <name evidence="1" type="ORF">CTOB1V02_LOCUS15787</name>
</gene>
<accession>A0A7R8ZUY0</accession>